<reference evidence="1 2" key="1">
    <citation type="submission" date="2016-07" db="EMBL/GenBank/DDBJ databases">
        <title>Draft genome of the white-rot fungus Obba rivulosa 3A-2.</title>
        <authorList>
            <consortium name="DOE Joint Genome Institute"/>
            <person name="Miettinen O."/>
            <person name="Riley R."/>
            <person name="Acob R."/>
            <person name="Barry K."/>
            <person name="Cullen D."/>
            <person name="De Vries R."/>
            <person name="Hainaut M."/>
            <person name="Hatakka A."/>
            <person name="Henrissat B."/>
            <person name="Hilden K."/>
            <person name="Kuo R."/>
            <person name="Labutti K."/>
            <person name="Lipzen A."/>
            <person name="Makela M.R."/>
            <person name="Sandor L."/>
            <person name="Spatafora J.W."/>
            <person name="Grigoriev I.V."/>
            <person name="Hibbett D.S."/>
        </authorList>
    </citation>
    <scope>NUCLEOTIDE SEQUENCE [LARGE SCALE GENOMIC DNA]</scope>
    <source>
        <strain evidence="1 2">3A-2</strain>
    </source>
</reference>
<dbReference type="EMBL" id="KV722604">
    <property type="protein sequence ID" value="OCH85159.1"/>
    <property type="molecule type" value="Genomic_DNA"/>
</dbReference>
<name>A0A8E2AKR3_9APHY</name>
<keyword evidence="2" id="KW-1185">Reference proteome</keyword>
<sequence length="220" mass="24990">MRPFAHTRSRSRGGVLAHSRARSPCLAPSPDTPLLFLLFLRSPPVTLTPRRTHSIALLVTIDFLWNLTLPAHFLLPDDSLGSRHTRSLLGARAQSTSTPFIPCVSCSLLDIRTRSALFALAPRAPRSFAFAFPRSVALDYLMEDLRIVVSAKDYEAYSRIWDPRVPHIDRFTFSRIMHRGRMLHLHMPHGPQGHDMSTRELRTSLLEFGWGPDTLVPRHR</sequence>
<gene>
    <name evidence="1" type="ORF">OBBRIDRAFT_839166</name>
</gene>
<evidence type="ECO:0000313" key="1">
    <source>
        <dbReference type="EMBL" id="OCH85159.1"/>
    </source>
</evidence>
<accession>A0A8E2AKR3</accession>
<evidence type="ECO:0000313" key="2">
    <source>
        <dbReference type="Proteomes" id="UP000250043"/>
    </source>
</evidence>
<protein>
    <submittedName>
        <fullName evidence="1">Uncharacterized protein</fullName>
    </submittedName>
</protein>
<organism evidence="1 2">
    <name type="scientific">Obba rivulosa</name>
    <dbReference type="NCBI Taxonomy" id="1052685"/>
    <lineage>
        <taxon>Eukaryota</taxon>
        <taxon>Fungi</taxon>
        <taxon>Dikarya</taxon>
        <taxon>Basidiomycota</taxon>
        <taxon>Agaricomycotina</taxon>
        <taxon>Agaricomycetes</taxon>
        <taxon>Polyporales</taxon>
        <taxon>Gelatoporiaceae</taxon>
        <taxon>Obba</taxon>
    </lineage>
</organism>
<dbReference type="AlphaFoldDB" id="A0A8E2AKR3"/>
<proteinExistence type="predicted"/>
<dbReference type="Proteomes" id="UP000250043">
    <property type="component" value="Unassembled WGS sequence"/>
</dbReference>